<keyword evidence="1" id="KW-0472">Membrane</keyword>
<sequence length="75" mass="8503">MGVWAATTECNQAETLNKILRAEGQAVARTKVFSVFLGQKKELHPIGLPGICNWGCIFFFITWIALIEKHLTFFF</sequence>
<dbReference type="Proteomes" id="UP001058317">
    <property type="component" value="Chromosome"/>
</dbReference>
<dbReference type="EMBL" id="AP026382">
    <property type="protein sequence ID" value="BDN97920.1"/>
    <property type="molecule type" value="Genomic_DNA"/>
</dbReference>
<dbReference type="AlphaFoldDB" id="A0AAD1L5F4"/>
<keyword evidence="1" id="KW-1133">Transmembrane helix</keyword>
<organism evidence="2 3">
    <name type="scientific">Citrobacter braakii</name>
    <dbReference type="NCBI Taxonomy" id="57706"/>
    <lineage>
        <taxon>Bacteria</taxon>
        <taxon>Pseudomonadati</taxon>
        <taxon>Pseudomonadota</taxon>
        <taxon>Gammaproteobacteria</taxon>
        <taxon>Enterobacterales</taxon>
        <taxon>Enterobacteriaceae</taxon>
        <taxon>Citrobacter</taxon>
        <taxon>Citrobacter freundii complex</taxon>
    </lineage>
</organism>
<gene>
    <name evidence="2" type="ORF">KAM621c_30250</name>
</gene>
<feature type="transmembrane region" description="Helical" evidence="1">
    <location>
        <begin position="46"/>
        <end position="67"/>
    </location>
</feature>
<evidence type="ECO:0000256" key="1">
    <source>
        <dbReference type="SAM" id="Phobius"/>
    </source>
</evidence>
<proteinExistence type="predicted"/>
<keyword evidence="1" id="KW-0812">Transmembrane</keyword>
<protein>
    <submittedName>
        <fullName evidence="2">Uncharacterized protein</fullName>
    </submittedName>
</protein>
<evidence type="ECO:0000313" key="3">
    <source>
        <dbReference type="Proteomes" id="UP001058317"/>
    </source>
</evidence>
<reference evidence="2" key="1">
    <citation type="submission" date="2022-07" db="EMBL/GenBank/DDBJ databases">
        <title>Complete genome sequence of carbapenem-resistant Citrobacter spp. in Japan.</title>
        <authorList>
            <person name="Maehana S."/>
            <person name="Suzuki M."/>
            <person name="Kitasato H."/>
        </authorList>
    </citation>
    <scope>NUCLEOTIDE SEQUENCE</scope>
    <source>
        <strain evidence="2">KAM621</strain>
    </source>
</reference>
<evidence type="ECO:0000313" key="2">
    <source>
        <dbReference type="EMBL" id="BDN97920.1"/>
    </source>
</evidence>
<name>A0AAD1L5F4_CITBR</name>
<accession>A0AAD1L5F4</accession>